<feature type="compositionally biased region" description="Pro residues" evidence="1">
    <location>
        <begin position="80"/>
        <end position="94"/>
    </location>
</feature>
<dbReference type="GeneID" id="96607714"/>
<sequence length="136" mass="15261">MSAGPRHSRKEIRVFAAWLRKQGWTYESTDAKGHTLWSHPRAAGLYKLAETPKHFNVQLARRDVLRMVGGKIEGKRRPKPSPSAVPRPSAPRAPRPAETLPKVSSQRPLLTAGQARAIESAEANRRFYEGLMRRSA</sequence>
<organism evidence="2 3">
    <name type="scientific">Nocardioides simplex</name>
    <name type="common">Arthrobacter simplex</name>
    <dbReference type="NCBI Taxonomy" id="2045"/>
    <lineage>
        <taxon>Bacteria</taxon>
        <taxon>Bacillati</taxon>
        <taxon>Actinomycetota</taxon>
        <taxon>Actinomycetes</taxon>
        <taxon>Propionibacteriales</taxon>
        <taxon>Nocardioidaceae</taxon>
        <taxon>Pimelobacter</taxon>
    </lineage>
</organism>
<gene>
    <name evidence="2" type="ORF">KR76_01745</name>
</gene>
<dbReference type="RefSeq" id="WP_038676187.1">
    <property type="nucleotide sequence ID" value="NZ_BJMC01000025.1"/>
</dbReference>
<dbReference type="HOGENOM" id="CLU_1873280_0_0_11"/>
<reference evidence="2 3" key="1">
    <citation type="journal article" date="2015" name="Genome Announc.">
        <title>Complete Genome Sequence of Steroid-Transforming Nocardioides simplex VKM Ac-2033D.</title>
        <authorList>
            <person name="Shtratnikova V.Y."/>
            <person name="Schelkunov M.I."/>
            <person name="Pekov Y.A."/>
            <person name="Fokina V.V."/>
            <person name="Logacheva M.D."/>
            <person name="Sokolov S.L."/>
            <person name="Bragin E.Y."/>
            <person name="Ashapkin V.V."/>
            <person name="Donova M.V."/>
        </authorList>
    </citation>
    <scope>NUCLEOTIDE SEQUENCE [LARGE SCALE GENOMIC DNA]</scope>
    <source>
        <strain evidence="2 3">VKM Ac-2033D</strain>
    </source>
</reference>
<dbReference type="STRING" id="2045.KR76_01745"/>
<evidence type="ECO:0000313" key="3">
    <source>
        <dbReference type="Proteomes" id="UP000030300"/>
    </source>
</evidence>
<accession>A0A0A1DGZ9</accession>
<dbReference type="OrthoDB" id="10000496at2"/>
<keyword evidence="3" id="KW-1185">Reference proteome</keyword>
<protein>
    <submittedName>
        <fullName evidence="2">Uncharacterized protein</fullName>
    </submittedName>
</protein>
<dbReference type="AlphaFoldDB" id="A0A0A1DGZ9"/>
<proteinExistence type="predicted"/>
<evidence type="ECO:0000313" key="2">
    <source>
        <dbReference type="EMBL" id="AIY15808.1"/>
    </source>
</evidence>
<dbReference type="KEGG" id="psim:KR76_01745"/>
<feature type="region of interest" description="Disordered" evidence="1">
    <location>
        <begin position="69"/>
        <end position="116"/>
    </location>
</feature>
<name>A0A0A1DGZ9_NOCSI</name>
<evidence type="ECO:0000256" key="1">
    <source>
        <dbReference type="SAM" id="MobiDB-lite"/>
    </source>
</evidence>
<dbReference type="Proteomes" id="UP000030300">
    <property type="component" value="Chromosome"/>
</dbReference>
<dbReference type="EMBL" id="CP009896">
    <property type="protein sequence ID" value="AIY15808.1"/>
    <property type="molecule type" value="Genomic_DNA"/>
</dbReference>